<dbReference type="AlphaFoldDB" id="A0A1D2NCD7"/>
<evidence type="ECO:0000313" key="3">
    <source>
        <dbReference type="Proteomes" id="UP000094527"/>
    </source>
</evidence>
<dbReference type="PANTHER" id="PTHR20974:SF0">
    <property type="entry name" value="UPF0585 PROTEIN CG18661"/>
    <property type="match status" value="1"/>
</dbReference>
<keyword evidence="3" id="KW-1185">Reference proteome</keyword>
<evidence type="ECO:0000313" key="2">
    <source>
        <dbReference type="EMBL" id="ODN02923.1"/>
    </source>
</evidence>
<evidence type="ECO:0000256" key="1">
    <source>
        <dbReference type="ARBA" id="ARBA00008308"/>
    </source>
</evidence>
<dbReference type="EMBL" id="LJIJ01000092">
    <property type="protein sequence ID" value="ODN02923.1"/>
    <property type="molecule type" value="Genomic_DNA"/>
</dbReference>
<organism evidence="2 3">
    <name type="scientific">Orchesella cincta</name>
    <name type="common">Springtail</name>
    <name type="synonym">Podura cincta</name>
    <dbReference type="NCBI Taxonomy" id="48709"/>
    <lineage>
        <taxon>Eukaryota</taxon>
        <taxon>Metazoa</taxon>
        <taxon>Ecdysozoa</taxon>
        <taxon>Arthropoda</taxon>
        <taxon>Hexapoda</taxon>
        <taxon>Collembola</taxon>
        <taxon>Entomobryomorpha</taxon>
        <taxon>Entomobryoidea</taxon>
        <taxon>Orchesellidae</taxon>
        <taxon>Orchesellinae</taxon>
        <taxon>Orchesella</taxon>
    </lineage>
</organism>
<comment type="caution">
    <text evidence="2">The sequence shown here is derived from an EMBL/GenBank/DDBJ whole genome shotgun (WGS) entry which is preliminary data.</text>
</comment>
<gene>
    <name evidence="2" type="ORF">Ocin01_03763</name>
</gene>
<dbReference type="Proteomes" id="UP000094527">
    <property type="component" value="Unassembled WGS sequence"/>
</dbReference>
<dbReference type="InterPro" id="IPR029063">
    <property type="entry name" value="SAM-dependent_MTases_sf"/>
</dbReference>
<dbReference type="SUPFAM" id="SSF53335">
    <property type="entry name" value="S-adenosyl-L-methionine-dependent methyltransferases"/>
    <property type="match status" value="1"/>
</dbReference>
<dbReference type="Pfam" id="PF06080">
    <property type="entry name" value="DUF938"/>
    <property type="match status" value="1"/>
</dbReference>
<dbReference type="InterPro" id="IPR010342">
    <property type="entry name" value="DUF938"/>
</dbReference>
<proteinExistence type="inferred from homology"/>
<sequence length="177" mass="20016">MLSAPAAERQHIAHFAKYFTNFMWQPSDVDTKYFKSISSYASMLPKNNVLDPVHIDVSSPVENWDGNITSLKYDAVYCANLIHISPYPCTIGLFTSASKLLKPGTGLLIMYGPYSENGVLTPESNVRFDEGLRMQNPLWGVRDIVDLVKLGENNELSYSNKVEMPANNKMLFFRRNN</sequence>
<dbReference type="OMA" id="HITELAC"/>
<evidence type="ECO:0008006" key="4">
    <source>
        <dbReference type="Google" id="ProtNLM"/>
    </source>
</evidence>
<accession>A0A1D2NCD7</accession>
<name>A0A1D2NCD7_ORCCI</name>
<comment type="similarity">
    <text evidence="1">Belongs to the UPF0585 family.</text>
</comment>
<protein>
    <recommendedName>
        <fullName evidence="4">Methyltransferase-like 26</fullName>
    </recommendedName>
</protein>
<dbReference type="PANTHER" id="PTHR20974">
    <property type="entry name" value="UPF0585 PROTEIN CG18661"/>
    <property type="match status" value="1"/>
</dbReference>
<reference evidence="2 3" key="1">
    <citation type="journal article" date="2016" name="Genome Biol. Evol.">
        <title>Gene Family Evolution Reflects Adaptation to Soil Environmental Stressors in the Genome of the Collembolan Orchesella cincta.</title>
        <authorList>
            <person name="Faddeeva-Vakhrusheva A."/>
            <person name="Derks M.F."/>
            <person name="Anvar S.Y."/>
            <person name="Agamennone V."/>
            <person name="Suring W."/>
            <person name="Smit S."/>
            <person name="van Straalen N.M."/>
            <person name="Roelofs D."/>
        </authorList>
    </citation>
    <scope>NUCLEOTIDE SEQUENCE [LARGE SCALE GENOMIC DNA]</scope>
    <source>
        <tissue evidence="2">Mixed pool</tissue>
    </source>
</reference>